<dbReference type="AlphaFoldDB" id="A0AAE4SE85"/>
<dbReference type="EMBL" id="JAWDKD010000020">
    <property type="protein sequence ID" value="MDV0447519.1"/>
    <property type="molecule type" value="Genomic_DNA"/>
</dbReference>
<reference evidence="1" key="1">
    <citation type="submission" date="2023-06" db="EMBL/GenBank/DDBJ databases">
        <title>Genome sequence of Methanosarcinaceae archaeon Ag5.</title>
        <authorList>
            <person name="Protasov E."/>
            <person name="Platt K."/>
            <person name="Poehlein A."/>
            <person name="Daniel R."/>
            <person name="Brune A."/>
        </authorList>
    </citation>
    <scope>NUCLEOTIDE SEQUENCE</scope>
    <source>
        <strain evidence="1">Ag5</strain>
    </source>
</reference>
<evidence type="ECO:0000313" key="1">
    <source>
        <dbReference type="EMBL" id="MDV0447519.1"/>
    </source>
</evidence>
<comment type="caution">
    <text evidence="1">The sequence shown here is derived from an EMBL/GenBank/DDBJ whole genome shotgun (WGS) entry which is preliminary data.</text>
</comment>
<evidence type="ECO:0000313" key="2">
    <source>
        <dbReference type="Proteomes" id="UP001271789"/>
    </source>
</evidence>
<protein>
    <submittedName>
        <fullName evidence="1">Uncharacterized protein</fullName>
    </submittedName>
</protein>
<name>A0AAE4SE85_9EURY</name>
<dbReference type="Proteomes" id="UP001271789">
    <property type="component" value="Unassembled WGS sequence"/>
</dbReference>
<sequence>MKLIRKASFVLALLSVLLVLTALALAGCDCENDVELTEFSVQNGGQNASAENYSYLYKNAGDSAAGSYYTTDCGFESASFSNPTVENPVRAETVWHECGLFGECRNLFLSWIE</sequence>
<accession>A0AAE4SE85</accession>
<dbReference type="RefSeq" id="WP_338099956.1">
    <property type="nucleotide sequence ID" value="NZ_JAWDKD010000020.1"/>
</dbReference>
<gene>
    <name evidence="1" type="ORF">MsAg5_14190</name>
</gene>
<keyword evidence="2" id="KW-1185">Reference proteome</keyword>
<proteinExistence type="predicted"/>
<dbReference type="PROSITE" id="PS51257">
    <property type="entry name" value="PROKAR_LIPOPROTEIN"/>
    <property type="match status" value="1"/>
</dbReference>
<organism evidence="1 2">
    <name type="scientific">Methanolapillus africanus</name>
    <dbReference type="NCBI Taxonomy" id="3028297"/>
    <lineage>
        <taxon>Archaea</taxon>
        <taxon>Methanobacteriati</taxon>
        <taxon>Methanobacteriota</taxon>
        <taxon>Stenosarchaea group</taxon>
        <taxon>Methanomicrobia</taxon>
        <taxon>Methanosarcinales</taxon>
        <taxon>Methanosarcinaceae</taxon>
        <taxon>Methanolapillus</taxon>
    </lineage>
</organism>